<organism evidence="3 4">
    <name type="scientific">Sorghum bicolor</name>
    <name type="common">Sorghum</name>
    <name type="synonym">Sorghum vulgare</name>
    <dbReference type="NCBI Taxonomy" id="4558"/>
    <lineage>
        <taxon>Eukaryota</taxon>
        <taxon>Viridiplantae</taxon>
        <taxon>Streptophyta</taxon>
        <taxon>Embryophyta</taxon>
        <taxon>Tracheophyta</taxon>
        <taxon>Spermatophyta</taxon>
        <taxon>Magnoliopsida</taxon>
        <taxon>Liliopsida</taxon>
        <taxon>Poales</taxon>
        <taxon>Poaceae</taxon>
        <taxon>PACMAD clade</taxon>
        <taxon>Panicoideae</taxon>
        <taxon>Andropogonodae</taxon>
        <taxon>Andropogoneae</taxon>
        <taxon>Sorghinae</taxon>
        <taxon>Sorghum</taxon>
    </lineage>
</organism>
<dbReference type="OMA" id="VWAKKFD"/>
<dbReference type="InterPro" id="IPR040361">
    <property type="entry name" value="TPD1"/>
</dbReference>
<gene>
    <name evidence="3" type="ORF">BDA96_05G144300</name>
</gene>
<dbReference type="PANTHER" id="PTHR33184:SF50">
    <property type="entry name" value="PUTATIVE-RELATED"/>
    <property type="match status" value="1"/>
</dbReference>
<dbReference type="Pfam" id="PF24068">
    <property type="entry name" value="TPD1_C"/>
    <property type="match status" value="1"/>
</dbReference>
<sequence>MEGGNLMQKFLPFLLLFCLCNSGNAQNCKLTDLTVTQTAVPSSVKAGYMNYTVAVENQCICTQTNVKLSCRGFSSSMGVDPDVLSVDSDGQCCTLKSGSPIGMGPSYAVKFSYYSISQISLRPVSSTISCS</sequence>
<protein>
    <submittedName>
        <fullName evidence="3">Uncharacterized protein</fullName>
    </submittedName>
</protein>
<dbReference type="PANTHER" id="PTHR33184">
    <property type="entry name" value="PROTEIN TAPETUM DETERMINANT 1-LIKE-RELATED"/>
    <property type="match status" value="1"/>
</dbReference>
<dbReference type="OrthoDB" id="603213at2759"/>
<feature type="chain" id="PRO_5036954978" evidence="2">
    <location>
        <begin position="26"/>
        <end position="131"/>
    </location>
</feature>
<evidence type="ECO:0000313" key="4">
    <source>
        <dbReference type="Proteomes" id="UP000807115"/>
    </source>
</evidence>
<dbReference type="Gramene" id="EES08563">
    <property type="protein sequence ID" value="EES08563"/>
    <property type="gene ID" value="SORBI_3005G131100"/>
</dbReference>
<keyword evidence="1 2" id="KW-0732">Signal</keyword>
<feature type="signal peptide" evidence="2">
    <location>
        <begin position="1"/>
        <end position="25"/>
    </location>
</feature>
<accession>A0A921UGR4</accession>
<dbReference type="KEGG" id="sbi:8064779"/>
<reference evidence="3" key="1">
    <citation type="journal article" date="2019" name="BMC Genomics">
        <title>A new reference genome for Sorghum bicolor reveals high levels of sequence similarity between sweet and grain genotypes: implications for the genetics of sugar metabolism.</title>
        <authorList>
            <person name="Cooper E.A."/>
            <person name="Brenton Z.W."/>
            <person name="Flinn B.S."/>
            <person name="Jenkins J."/>
            <person name="Shu S."/>
            <person name="Flowers D."/>
            <person name="Luo F."/>
            <person name="Wang Y."/>
            <person name="Xia P."/>
            <person name="Barry K."/>
            <person name="Daum C."/>
            <person name="Lipzen A."/>
            <person name="Yoshinaga Y."/>
            <person name="Schmutz J."/>
            <person name="Saski C."/>
            <person name="Vermerris W."/>
            <person name="Kresovich S."/>
        </authorList>
    </citation>
    <scope>NUCLEOTIDE SEQUENCE</scope>
</reference>
<evidence type="ECO:0000313" key="3">
    <source>
        <dbReference type="EMBL" id="KAG0529976.1"/>
    </source>
</evidence>
<comment type="caution">
    <text evidence="3">The sequence shown here is derived from an EMBL/GenBank/DDBJ whole genome shotgun (WGS) entry which is preliminary data.</text>
</comment>
<dbReference type="EMBL" id="CM027684">
    <property type="protein sequence ID" value="KAG0529976.1"/>
    <property type="molecule type" value="Genomic_DNA"/>
</dbReference>
<name>A0A921UGR4_SORBI</name>
<dbReference type="AlphaFoldDB" id="A0A921UGR4"/>
<dbReference type="Proteomes" id="UP000807115">
    <property type="component" value="Chromosome 5"/>
</dbReference>
<evidence type="ECO:0000256" key="1">
    <source>
        <dbReference type="ARBA" id="ARBA00022729"/>
    </source>
</evidence>
<evidence type="ECO:0000256" key="2">
    <source>
        <dbReference type="SAM" id="SignalP"/>
    </source>
</evidence>
<reference evidence="3" key="2">
    <citation type="submission" date="2020-10" db="EMBL/GenBank/DDBJ databases">
        <authorList>
            <person name="Cooper E.A."/>
            <person name="Brenton Z.W."/>
            <person name="Flinn B.S."/>
            <person name="Jenkins J."/>
            <person name="Shu S."/>
            <person name="Flowers D."/>
            <person name="Luo F."/>
            <person name="Wang Y."/>
            <person name="Xia P."/>
            <person name="Barry K."/>
            <person name="Daum C."/>
            <person name="Lipzen A."/>
            <person name="Yoshinaga Y."/>
            <person name="Schmutz J."/>
            <person name="Saski C."/>
            <person name="Vermerris W."/>
            <person name="Kresovich S."/>
        </authorList>
    </citation>
    <scope>NUCLEOTIDE SEQUENCE</scope>
</reference>
<proteinExistence type="predicted"/>